<organism evidence="1 2">
    <name type="scientific">Trinickia dabaoshanensis</name>
    <dbReference type="NCBI Taxonomy" id="564714"/>
    <lineage>
        <taxon>Bacteria</taxon>
        <taxon>Pseudomonadati</taxon>
        <taxon>Pseudomonadota</taxon>
        <taxon>Betaproteobacteria</taxon>
        <taxon>Burkholderiales</taxon>
        <taxon>Burkholderiaceae</taxon>
        <taxon>Trinickia</taxon>
    </lineage>
</organism>
<dbReference type="OrthoDB" id="9114654at2"/>
<keyword evidence="2" id="KW-1185">Reference proteome</keyword>
<accession>A0A2N7VB77</accession>
<dbReference type="Proteomes" id="UP000235616">
    <property type="component" value="Unassembled WGS sequence"/>
</dbReference>
<dbReference type="AlphaFoldDB" id="A0A2N7VB77"/>
<evidence type="ECO:0000313" key="2">
    <source>
        <dbReference type="Proteomes" id="UP000235616"/>
    </source>
</evidence>
<evidence type="ECO:0000313" key="1">
    <source>
        <dbReference type="EMBL" id="PMS14423.1"/>
    </source>
</evidence>
<reference evidence="1 2" key="1">
    <citation type="submission" date="2018-01" db="EMBL/GenBank/DDBJ databases">
        <title>Whole genome analyses suggest that Burkholderia sensu lato contains two further novel genera in the rhizoxinica-symbiotica group Mycetohabitans gen. nov., and Trinickia gen. nov.: implications for the evolution of diazotrophy and nodulation in the Burkholderiaceae.</title>
        <authorList>
            <person name="Estrada-de los Santos P."/>
            <person name="Palmer M."/>
            <person name="Chavez-Ramirez B."/>
            <person name="Beukes C."/>
            <person name="Steenkamp E.T."/>
            <person name="Hirsch A.M."/>
            <person name="Manyaka P."/>
            <person name="Maluk M."/>
            <person name="Lafos M."/>
            <person name="Crook M."/>
            <person name="Gross E."/>
            <person name="Simon M.F."/>
            <person name="Bueno dos Reis Junior F."/>
            <person name="Poole P.S."/>
            <person name="Venter S.N."/>
            <person name="James E.K."/>
        </authorList>
    </citation>
    <scope>NUCLEOTIDE SEQUENCE [LARGE SCALE GENOMIC DNA]</scope>
    <source>
        <strain evidence="1 2">GIMN1.004</strain>
    </source>
</reference>
<protein>
    <submittedName>
        <fullName evidence="1">Uncharacterized protein</fullName>
    </submittedName>
</protein>
<name>A0A2N7VB77_9BURK</name>
<dbReference type="EMBL" id="PNYA01000047">
    <property type="protein sequence ID" value="PMS14423.1"/>
    <property type="molecule type" value="Genomic_DNA"/>
</dbReference>
<gene>
    <name evidence="1" type="ORF">C0Z18_31725</name>
</gene>
<comment type="caution">
    <text evidence="1">The sequence shown here is derived from an EMBL/GenBank/DDBJ whole genome shotgun (WGS) entry which is preliminary data.</text>
</comment>
<proteinExistence type="predicted"/>
<dbReference type="RefSeq" id="WP_102649419.1">
    <property type="nucleotide sequence ID" value="NZ_PNYA01000047.1"/>
</dbReference>
<sequence>MEKRHIQTFLTISAAFFAMSLPVREAQAGVVATAVSRTIAKAGIGAGPAELWAASMGDAPARHTPIAHASRKHVAAIETASAKAAPAGDDAGVEPFAQM</sequence>